<dbReference type="CDD" id="cd12148">
    <property type="entry name" value="fungal_TF_MHR"/>
    <property type="match status" value="1"/>
</dbReference>
<dbReference type="Pfam" id="PF00172">
    <property type="entry name" value="Zn_clus"/>
    <property type="match status" value="1"/>
</dbReference>
<evidence type="ECO:0000259" key="4">
    <source>
        <dbReference type="PROSITE" id="PS50048"/>
    </source>
</evidence>
<evidence type="ECO:0000313" key="5">
    <source>
        <dbReference type="EMBL" id="PQK11352.1"/>
    </source>
</evidence>
<dbReference type="GO" id="GO:0008270">
    <property type="term" value="F:zinc ion binding"/>
    <property type="evidence" value="ECO:0007669"/>
    <property type="project" value="InterPro"/>
</dbReference>
<sequence>MSSDPPQPPFLRPILPRAEPLPRRPPIRNLPPRRPLVLVACEGCRKARTKCNGARPSCSACVGKNRKCIYRAEAGESSDAALRRKNRETEEELRKLRGSHDALRRVVTALQTCKDDEVAAILRRLRETQDATAVATQLEGGDLLLQLHVAPETKFRFSLPYCRDMPRALLRPDNPYLGSMLYESAFTSASNQSSAMISRIERLQPQYVKPYTAALIADTRLGTVNVARWTNVCADNAILRHLLHIYLLSEYQLFPPFHKDYFINDMVLGSTRFCTSLLVNAVLALACSCDPELSDRAEYWNPRALSYKFFAEARGLWDLERLSPNSVTTVQAGIVINTIYNMYSMDRIGLTYGVQAAAIAQEMGMFDADRGTLDKSQRIVQGFTAWALYFFLGFQCYHFLIPCPITDQPATTFPDPDEEPQWYGEFLFQYPSNQTLVRLNYPQWTWFKFRLLQIIRPVASELFEKEEKSSIAQQHVLFSETISRLKNLYAALPASLLPSQIVFPLHMGLHLWYHNIMINILQLLAPEVASEVASEVALEAAPEAGARLSSEMHGDVEAQLVYSRICFETIMRLYYLRNGYEGSDMILVHFLTVLSFMALGGNTGHSNPGAGAATSQEETRSTLILTAKGLYEQGNNFFVSVTILHVLRIQMAAEDVDILGQYCAAVSDDPGQKKARALYSRAQYPLNIVKMTDTPENQRLENMIKKYEKLSVEQTSQA</sequence>
<dbReference type="PANTHER" id="PTHR47256">
    <property type="entry name" value="ZN(II)2CYS6 TRANSCRIPTION FACTOR (EUROFUNG)-RELATED"/>
    <property type="match status" value="1"/>
</dbReference>
<dbReference type="SMART" id="SM00066">
    <property type="entry name" value="GAL4"/>
    <property type="match status" value="1"/>
</dbReference>
<evidence type="ECO:0000256" key="2">
    <source>
        <dbReference type="SAM" id="Coils"/>
    </source>
</evidence>
<dbReference type="PROSITE" id="PS50048">
    <property type="entry name" value="ZN2_CY6_FUNGAL_2"/>
    <property type="match status" value="1"/>
</dbReference>
<dbReference type="Gene3D" id="4.10.240.10">
    <property type="entry name" value="Zn(2)-C6 fungal-type DNA-binding domain"/>
    <property type="match status" value="1"/>
</dbReference>
<feature type="coiled-coil region" evidence="2">
    <location>
        <begin position="79"/>
        <end position="106"/>
    </location>
</feature>
<dbReference type="PROSITE" id="PS00463">
    <property type="entry name" value="ZN2_CY6_FUNGAL_1"/>
    <property type="match status" value="1"/>
</dbReference>
<dbReference type="OrthoDB" id="426882at2759"/>
<evidence type="ECO:0000313" key="6">
    <source>
        <dbReference type="Proteomes" id="UP000237441"/>
    </source>
</evidence>
<keyword evidence="2" id="KW-0175">Coiled coil</keyword>
<dbReference type="GO" id="GO:0000981">
    <property type="term" value="F:DNA-binding transcription factor activity, RNA polymerase II-specific"/>
    <property type="evidence" value="ECO:0007669"/>
    <property type="project" value="InterPro"/>
</dbReference>
<dbReference type="EMBL" id="JRHA01000002">
    <property type="protein sequence ID" value="PQK11352.1"/>
    <property type="molecule type" value="Genomic_DNA"/>
</dbReference>
<name>A0A2S7Y654_BEABA</name>
<dbReference type="CDD" id="cd00067">
    <property type="entry name" value="GAL4"/>
    <property type="match status" value="1"/>
</dbReference>
<protein>
    <recommendedName>
        <fullName evidence="4">Zn(2)-C6 fungal-type domain-containing protein</fullName>
    </recommendedName>
</protein>
<feature type="compositionally biased region" description="Pro residues" evidence="3">
    <location>
        <begin position="1"/>
        <end position="11"/>
    </location>
</feature>
<evidence type="ECO:0000256" key="1">
    <source>
        <dbReference type="ARBA" id="ARBA00023242"/>
    </source>
</evidence>
<dbReference type="Proteomes" id="UP000237441">
    <property type="component" value="Unassembled WGS sequence"/>
</dbReference>
<organism evidence="5 6">
    <name type="scientific">Beauveria bassiana</name>
    <name type="common">White muscardine disease fungus</name>
    <name type="synonym">Tritirachium shiotae</name>
    <dbReference type="NCBI Taxonomy" id="176275"/>
    <lineage>
        <taxon>Eukaryota</taxon>
        <taxon>Fungi</taxon>
        <taxon>Dikarya</taxon>
        <taxon>Ascomycota</taxon>
        <taxon>Pezizomycotina</taxon>
        <taxon>Sordariomycetes</taxon>
        <taxon>Hypocreomycetidae</taxon>
        <taxon>Hypocreales</taxon>
        <taxon>Cordycipitaceae</taxon>
        <taxon>Beauveria</taxon>
    </lineage>
</organism>
<accession>A0A2S7Y654</accession>
<feature type="region of interest" description="Disordered" evidence="3">
    <location>
        <begin position="1"/>
        <end position="29"/>
    </location>
</feature>
<dbReference type="InterPro" id="IPR053187">
    <property type="entry name" value="Notoamide_regulator"/>
</dbReference>
<reference evidence="5 6" key="1">
    <citation type="submission" date="2016-07" db="EMBL/GenBank/DDBJ databases">
        <title>Comparative genomics of the entomopathogenic fungus Beauveria bassiana.</title>
        <authorList>
            <person name="Valero Jimenez C.A."/>
            <person name="Zwaan B.J."/>
            <person name="Van Kan J.A."/>
            <person name="Takken W."/>
            <person name="Debets A.J."/>
            <person name="Schoustra S.E."/>
            <person name="Koenraadt C.J."/>
        </authorList>
    </citation>
    <scope>NUCLEOTIDE SEQUENCE [LARGE SCALE GENOMIC DNA]</scope>
    <source>
        <strain evidence="5 6">ARSEF 8028</strain>
    </source>
</reference>
<gene>
    <name evidence="5" type="ORF">BB8028_0002g16710</name>
</gene>
<dbReference type="SUPFAM" id="SSF57701">
    <property type="entry name" value="Zn2/Cys6 DNA-binding domain"/>
    <property type="match status" value="1"/>
</dbReference>
<dbReference type="PANTHER" id="PTHR47256:SF1">
    <property type="entry name" value="ZN(II)2CYS6 TRANSCRIPTION FACTOR (EUROFUNG)"/>
    <property type="match status" value="1"/>
</dbReference>
<dbReference type="InterPro" id="IPR036864">
    <property type="entry name" value="Zn2-C6_fun-type_DNA-bd_sf"/>
</dbReference>
<keyword evidence="1" id="KW-0539">Nucleus</keyword>
<feature type="domain" description="Zn(2)-C6 fungal-type" evidence="4">
    <location>
        <begin position="40"/>
        <end position="70"/>
    </location>
</feature>
<evidence type="ECO:0000256" key="3">
    <source>
        <dbReference type="SAM" id="MobiDB-lite"/>
    </source>
</evidence>
<dbReference type="AlphaFoldDB" id="A0A2S7Y654"/>
<comment type="caution">
    <text evidence="5">The sequence shown here is derived from an EMBL/GenBank/DDBJ whole genome shotgun (WGS) entry which is preliminary data.</text>
</comment>
<proteinExistence type="predicted"/>
<dbReference type="InterPro" id="IPR001138">
    <property type="entry name" value="Zn2Cys6_DnaBD"/>
</dbReference>